<dbReference type="Proteomes" id="UP000265419">
    <property type="component" value="Unassembled WGS sequence"/>
</dbReference>
<reference evidence="3 4" key="1">
    <citation type="submission" date="2018-07" db="EMBL/GenBank/DDBJ databases">
        <title>Arthrobacter sp. nov., isolated from raw cow's milk with high bacterial count.</title>
        <authorList>
            <person name="Hahne J."/>
            <person name="Isele D."/>
            <person name="Lipski A."/>
        </authorList>
    </citation>
    <scope>NUCLEOTIDE SEQUENCE [LARGE SCALE GENOMIC DNA]</scope>
    <source>
        <strain evidence="3 4">JZ R-35</strain>
    </source>
</reference>
<dbReference type="AlphaFoldDB" id="A0A399JBH6"/>
<dbReference type="SUPFAM" id="SSF51735">
    <property type="entry name" value="NAD(P)-binding Rossmann-fold domains"/>
    <property type="match status" value="1"/>
</dbReference>
<evidence type="ECO:0000313" key="4">
    <source>
        <dbReference type="Proteomes" id="UP000265419"/>
    </source>
</evidence>
<proteinExistence type="predicted"/>
<dbReference type="InterPro" id="IPR051267">
    <property type="entry name" value="STEAP_metalloreductase"/>
</dbReference>
<dbReference type="InterPro" id="IPR036291">
    <property type="entry name" value="NAD(P)-bd_dom_sf"/>
</dbReference>
<evidence type="ECO:0000259" key="2">
    <source>
        <dbReference type="Pfam" id="PF03807"/>
    </source>
</evidence>
<protein>
    <submittedName>
        <fullName evidence="3">NADP oxidoreductase</fullName>
    </submittedName>
</protein>
<dbReference type="GO" id="GO:0016491">
    <property type="term" value="F:oxidoreductase activity"/>
    <property type="evidence" value="ECO:0007669"/>
    <property type="project" value="UniProtKB-KW"/>
</dbReference>
<dbReference type="EMBL" id="QQXK01000025">
    <property type="protein sequence ID" value="RII41579.1"/>
    <property type="molecule type" value="Genomic_DNA"/>
</dbReference>
<comment type="caution">
    <text evidence="3">The sequence shown here is derived from an EMBL/GenBank/DDBJ whole genome shotgun (WGS) entry which is preliminary data.</text>
</comment>
<keyword evidence="1" id="KW-0560">Oxidoreductase</keyword>
<dbReference type="Pfam" id="PF03807">
    <property type="entry name" value="F420_oxidored"/>
    <property type="match status" value="1"/>
</dbReference>
<organism evidence="3 4">
    <name type="scientific">Galactobacter valiniphilus</name>
    <dbReference type="NCBI Taxonomy" id="2676122"/>
    <lineage>
        <taxon>Bacteria</taxon>
        <taxon>Bacillati</taxon>
        <taxon>Actinomycetota</taxon>
        <taxon>Actinomycetes</taxon>
        <taxon>Micrococcales</taxon>
        <taxon>Micrococcaceae</taxon>
        <taxon>Galactobacter</taxon>
    </lineage>
</organism>
<evidence type="ECO:0000256" key="1">
    <source>
        <dbReference type="ARBA" id="ARBA00023002"/>
    </source>
</evidence>
<dbReference type="PANTHER" id="PTHR14239">
    <property type="entry name" value="DUDULIN-RELATED"/>
    <property type="match status" value="1"/>
</dbReference>
<dbReference type="InterPro" id="IPR028939">
    <property type="entry name" value="P5C_Rdtase_cat_N"/>
</dbReference>
<sequence length="211" mass="21185">MTDISILGTGNMAKALATRALAAGRSLQILARDEAKAAALAAELGAGVTSATLTEAPAGRLVIAALPFDAIVEYATTQGAALSGKVLVDLSNPVDFSTFDALTVPADSSVAQLIAAASAAPVVKAFNTTFAGPLTAGEGYGAPLDVFVAADDAEAAALVSAFIADAGLRPLPVGGLHHARELEGMQLLVMAMQVNEALPAFQWGTSLKVLG</sequence>
<accession>A0A399JBH6</accession>
<name>A0A399JBH6_9MICC</name>
<feature type="domain" description="Pyrroline-5-carboxylate reductase catalytic N-terminal" evidence="2">
    <location>
        <begin position="4"/>
        <end position="93"/>
    </location>
</feature>
<dbReference type="Gene3D" id="3.40.50.720">
    <property type="entry name" value="NAD(P)-binding Rossmann-like Domain"/>
    <property type="match status" value="1"/>
</dbReference>
<gene>
    <name evidence="3" type="ORF">DWB68_11900</name>
</gene>
<dbReference type="PANTHER" id="PTHR14239:SF10">
    <property type="entry name" value="REDUCTASE"/>
    <property type="match status" value="1"/>
</dbReference>
<evidence type="ECO:0000313" key="3">
    <source>
        <dbReference type="EMBL" id="RII41579.1"/>
    </source>
</evidence>
<keyword evidence="4" id="KW-1185">Reference proteome</keyword>